<dbReference type="InterPro" id="IPR032675">
    <property type="entry name" value="LRR_dom_sf"/>
</dbReference>
<dbReference type="EMBL" id="GANO01000286">
    <property type="protein sequence ID" value="JAB59585.1"/>
    <property type="molecule type" value="mRNA"/>
</dbReference>
<sequence length="270" mass="30629">MEKRIELEKRGRNNNEIKELILDNCRSTSIEGLTDEFTALETLSMINVGLKSLKNFPKLQNLKKLELSDNRVSNGLSTLIECPKLTHLNLSGNAIKDFDELKCLSKLENLEDLDLFNNEVTSTENYREELFKMLPKLKYLDGFDKKDREPEEGDEDDEERRNGEDDGEGEDEDGNDEEGEDGEDEDELDESSEYDEDDENDISLAEVYNEELEEDNSDWNEEGGDEEEDDIEDEGSDDDEAGGEGGAKTGASDAEDDEESARGKKRKLED</sequence>
<dbReference type="AlphaFoldDB" id="U5EZR7"/>
<evidence type="ECO:0000256" key="1">
    <source>
        <dbReference type="ARBA" id="ARBA00022614"/>
    </source>
</evidence>
<feature type="compositionally biased region" description="Acidic residues" evidence="4">
    <location>
        <begin position="208"/>
        <end position="242"/>
    </location>
</feature>
<feature type="region of interest" description="Disordered" evidence="4">
    <location>
        <begin position="143"/>
        <end position="270"/>
    </location>
</feature>
<evidence type="ECO:0000256" key="2">
    <source>
        <dbReference type="ARBA" id="ARBA00022737"/>
    </source>
</evidence>
<dbReference type="PANTHER" id="PTHR11375:SF0">
    <property type="entry name" value="ACIDIC LEUCINE-RICH NUCLEAR PHOSPHOPROTEIN 32 FAMILY MEMBER A"/>
    <property type="match status" value="1"/>
</dbReference>
<keyword evidence="1" id="KW-0433">Leucine-rich repeat</keyword>
<dbReference type="InterPro" id="IPR001611">
    <property type="entry name" value="Leu-rich_rpt"/>
</dbReference>
<keyword evidence="2" id="KW-0677">Repeat</keyword>
<dbReference type="GO" id="GO:0005634">
    <property type="term" value="C:nucleus"/>
    <property type="evidence" value="ECO:0007669"/>
    <property type="project" value="TreeGrafter"/>
</dbReference>
<evidence type="ECO:0000313" key="5">
    <source>
        <dbReference type="EMBL" id="JAB59585.1"/>
    </source>
</evidence>
<dbReference type="PANTHER" id="PTHR11375">
    <property type="entry name" value="ACIDIC LEUCINE-RICH NUCLEAR PHOSPHOPROTEIN 32"/>
    <property type="match status" value="1"/>
</dbReference>
<proteinExistence type="evidence at transcript level"/>
<accession>U5EZR7</accession>
<dbReference type="InterPro" id="IPR045081">
    <property type="entry name" value="AN32"/>
</dbReference>
<dbReference type="PROSITE" id="PS51450">
    <property type="entry name" value="LRR"/>
    <property type="match status" value="2"/>
</dbReference>
<dbReference type="Pfam" id="PF14580">
    <property type="entry name" value="LRR_9"/>
    <property type="match status" value="1"/>
</dbReference>
<dbReference type="SUPFAM" id="SSF52058">
    <property type="entry name" value="L domain-like"/>
    <property type="match status" value="1"/>
</dbReference>
<feature type="compositionally biased region" description="Acidic residues" evidence="4">
    <location>
        <begin position="165"/>
        <end position="201"/>
    </location>
</feature>
<organism evidence="5">
    <name type="scientific">Corethrella appendiculata</name>
    <dbReference type="NCBI Taxonomy" id="1370023"/>
    <lineage>
        <taxon>Eukaryota</taxon>
        <taxon>Metazoa</taxon>
        <taxon>Ecdysozoa</taxon>
        <taxon>Arthropoda</taxon>
        <taxon>Hexapoda</taxon>
        <taxon>Insecta</taxon>
        <taxon>Pterygota</taxon>
        <taxon>Neoptera</taxon>
        <taxon>Endopterygota</taxon>
        <taxon>Diptera</taxon>
        <taxon>Nematocera</taxon>
        <taxon>Culicoidea</taxon>
        <taxon>Chaoboridae</taxon>
        <taxon>Corethrella</taxon>
    </lineage>
</organism>
<dbReference type="Gene3D" id="3.80.10.10">
    <property type="entry name" value="Ribonuclease Inhibitor"/>
    <property type="match status" value="1"/>
</dbReference>
<comment type="similarity">
    <text evidence="3">Belongs to the ANP32 family.</text>
</comment>
<dbReference type="FunFam" id="3.80.10.10:FF:000131">
    <property type="entry name" value="acidic leucine-rich nuclear phosphoprotein 32-related protein-like"/>
    <property type="match status" value="1"/>
</dbReference>
<evidence type="ECO:0000256" key="4">
    <source>
        <dbReference type="SAM" id="MobiDB-lite"/>
    </source>
</evidence>
<name>U5EZR7_9DIPT</name>
<reference evidence="5" key="1">
    <citation type="journal article" date="2014" name="Insect Biochem. Mol. Biol.">
        <title>An insight into the sialome of the frog biting fly, Corethrella appendiculata.</title>
        <authorList>
            <person name="Ribeiro J.M.C."/>
            <person name="Chagas A.C."/>
            <person name="Pham V.M."/>
            <person name="Lounibos L.P."/>
            <person name="Calvo E."/>
        </authorList>
    </citation>
    <scope>NUCLEOTIDE SEQUENCE</scope>
    <source>
        <tissue evidence="5">Salivary glands</tissue>
    </source>
</reference>
<evidence type="ECO:0000256" key="3">
    <source>
        <dbReference type="ARBA" id="ARBA00025777"/>
    </source>
</evidence>
<dbReference type="GO" id="GO:0042393">
    <property type="term" value="F:histone binding"/>
    <property type="evidence" value="ECO:0007669"/>
    <property type="project" value="TreeGrafter"/>
</dbReference>
<protein>
    <submittedName>
        <fullName evidence="5">Putative microtubule binding protein</fullName>
    </submittedName>
</protein>